<comment type="caution">
    <text evidence="10">The sequence shown here is derived from an EMBL/GenBank/DDBJ whole genome shotgun (WGS) entry which is preliminary data.</text>
</comment>
<keyword evidence="8" id="KW-0238">DNA-binding</keyword>
<dbReference type="Proteomes" id="UP000824111">
    <property type="component" value="Unassembled WGS sequence"/>
</dbReference>
<comment type="similarity">
    <text evidence="2">Belongs to the beta sliding clamp family.</text>
</comment>
<dbReference type="GO" id="GO:0009360">
    <property type="term" value="C:DNA polymerase III complex"/>
    <property type="evidence" value="ECO:0007669"/>
    <property type="project" value="InterPro"/>
</dbReference>
<feature type="non-terminal residue" evidence="10">
    <location>
        <position position="1"/>
    </location>
</feature>
<evidence type="ECO:0000256" key="1">
    <source>
        <dbReference type="ARBA" id="ARBA00004496"/>
    </source>
</evidence>
<name>A0A9D1LWC4_9FIRM</name>
<sequence>DIVVSDRHVLFDFGAYKVVTRLLEGEFINYAPILSTPNSIYVKVDTRSLSESLERASLLINDDMTAKAEKVPVRLNIALDQIEVTCITGKGKVHDVVEAEVRGDDIEIGFNYRYLLEALKACEEEEVKMEFSNPRSSCFIRSLEGDSYTYMILPVRLYN</sequence>
<reference evidence="10" key="1">
    <citation type="submission" date="2020-10" db="EMBL/GenBank/DDBJ databases">
        <authorList>
            <person name="Gilroy R."/>
        </authorList>
    </citation>
    <scope>NUCLEOTIDE SEQUENCE</scope>
    <source>
        <strain evidence="10">ChiSjej4B22-9803</strain>
    </source>
</reference>
<keyword evidence="6" id="KW-0235">DNA replication</keyword>
<evidence type="ECO:0000256" key="3">
    <source>
        <dbReference type="ARBA" id="ARBA00022490"/>
    </source>
</evidence>
<gene>
    <name evidence="10" type="ORF">IAB04_07355</name>
</gene>
<dbReference type="GO" id="GO:0005737">
    <property type="term" value="C:cytoplasm"/>
    <property type="evidence" value="ECO:0007669"/>
    <property type="project" value="UniProtKB-SubCell"/>
</dbReference>
<proteinExistence type="inferred from homology"/>
<dbReference type="AlphaFoldDB" id="A0A9D1LWC4"/>
<keyword evidence="4" id="KW-0808">Transferase</keyword>
<keyword evidence="3" id="KW-0963">Cytoplasm</keyword>
<evidence type="ECO:0000256" key="2">
    <source>
        <dbReference type="ARBA" id="ARBA00010752"/>
    </source>
</evidence>
<evidence type="ECO:0000256" key="7">
    <source>
        <dbReference type="ARBA" id="ARBA00022932"/>
    </source>
</evidence>
<dbReference type="GO" id="GO:0003677">
    <property type="term" value="F:DNA binding"/>
    <property type="evidence" value="ECO:0007669"/>
    <property type="project" value="UniProtKB-KW"/>
</dbReference>
<dbReference type="PANTHER" id="PTHR30478:SF0">
    <property type="entry name" value="BETA SLIDING CLAMP"/>
    <property type="match status" value="1"/>
</dbReference>
<protein>
    <submittedName>
        <fullName evidence="10">DNA polymerase III subunit beta</fullName>
    </submittedName>
</protein>
<reference evidence="10" key="2">
    <citation type="journal article" date="2021" name="PeerJ">
        <title>Extensive microbial diversity within the chicken gut microbiome revealed by metagenomics and culture.</title>
        <authorList>
            <person name="Gilroy R."/>
            <person name="Ravi A."/>
            <person name="Getino M."/>
            <person name="Pursley I."/>
            <person name="Horton D.L."/>
            <person name="Alikhan N.F."/>
            <person name="Baker D."/>
            <person name="Gharbi K."/>
            <person name="Hall N."/>
            <person name="Watson M."/>
            <person name="Adriaenssens E.M."/>
            <person name="Foster-Nyarko E."/>
            <person name="Jarju S."/>
            <person name="Secka A."/>
            <person name="Antonio M."/>
            <person name="Oren A."/>
            <person name="Chaudhuri R.R."/>
            <person name="La Ragione R."/>
            <person name="Hildebrand F."/>
            <person name="Pallen M.J."/>
        </authorList>
    </citation>
    <scope>NUCLEOTIDE SEQUENCE</scope>
    <source>
        <strain evidence="10">ChiSjej4B22-9803</strain>
    </source>
</reference>
<evidence type="ECO:0000256" key="4">
    <source>
        <dbReference type="ARBA" id="ARBA00022679"/>
    </source>
</evidence>
<evidence type="ECO:0000259" key="9">
    <source>
        <dbReference type="Pfam" id="PF02768"/>
    </source>
</evidence>
<dbReference type="SUPFAM" id="SSF55979">
    <property type="entry name" value="DNA clamp"/>
    <property type="match status" value="1"/>
</dbReference>
<accession>A0A9D1LWC4</accession>
<dbReference type="GO" id="GO:0003887">
    <property type="term" value="F:DNA-directed DNA polymerase activity"/>
    <property type="evidence" value="ECO:0007669"/>
    <property type="project" value="UniProtKB-KW"/>
</dbReference>
<dbReference type="PANTHER" id="PTHR30478">
    <property type="entry name" value="DNA POLYMERASE III SUBUNIT BETA"/>
    <property type="match status" value="1"/>
</dbReference>
<keyword evidence="7" id="KW-0239">DNA-directed DNA polymerase</keyword>
<dbReference type="EMBL" id="DVND01000186">
    <property type="protein sequence ID" value="HIU49167.1"/>
    <property type="molecule type" value="Genomic_DNA"/>
</dbReference>
<dbReference type="InterPro" id="IPR022635">
    <property type="entry name" value="DNA_polIII_beta_C"/>
</dbReference>
<keyword evidence="5" id="KW-0548">Nucleotidyltransferase</keyword>
<feature type="domain" description="DNA polymerase III beta sliding clamp C-terminal" evidence="9">
    <location>
        <begin position="38"/>
        <end position="156"/>
    </location>
</feature>
<evidence type="ECO:0000256" key="8">
    <source>
        <dbReference type="ARBA" id="ARBA00023125"/>
    </source>
</evidence>
<evidence type="ECO:0000313" key="10">
    <source>
        <dbReference type="EMBL" id="HIU49167.1"/>
    </source>
</evidence>
<organism evidence="10 11">
    <name type="scientific">Candidatus Avimonoglobus intestinipullorum</name>
    <dbReference type="NCBI Taxonomy" id="2840699"/>
    <lineage>
        <taxon>Bacteria</taxon>
        <taxon>Bacillati</taxon>
        <taxon>Bacillota</taxon>
        <taxon>Clostridia</taxon>
        <taxon>Eubacteriales</taxon>
        <taxon>Candidatus Avimonoglobus</taxon>
    </lineage>
</organism>
<evidence type="ECO:0000256" key="6">
    <source>
        <dbReference type="ARBA" id="ARBA00022705"/>
    </source>
</evidence>
<dbReference type="GO" id="GO:0006271">
    <property type="term" value="P:DNA strand elongation involved in DNA replication"/>
    <property type="evidence" value="ECO:0007669"/>
    <property type="project" value="TreeGrafter"/>
</dbReference>
<evidence type="ECO:0000313" key="11">
    <source>
        <dbReference type="Proteomes" id="UP000824111"/>
    </source>
</evidence>
<dbReference type="CDD" id="cd00140">
    <property type="entry name" value="beta_clamp"/>
    <property type="match status" value="1"/>
</dbReference>
<dbReference type="GO" id="GO:0008408">
    <property type="term" value="F:3'-5' exonuclease activity"/>
    <property type="evidence" value="ECO:0007669"/>
    <property type="project" value="InterPro"/>
</dbReference>
<dbReference type="InterPro" id="IPR046938">
    <property type="entry name" value="DNA_clamp_sf"/>
</dbReference>
<evidence type="ECO:0000256" key="5">
    <source>
        <dbReference type="ARBA" id="ARBA00022695"/>
    </source>
</evidence>
<dbReference type="Gene3D" id="3.10.150.10">
    <property type="entry name" value="DNA Polymerase III, subunit A, domain 2"/>
    <property type="match status" value="1"/>
</dbReference>
<dbReference type="Pfam" id="PF02768">
    <property type="entry name" value="DNA_pol3_beta_3"/>
    <property type="match status" value="1"/>
</dbReference>
<dbReference type="InterPro" id="IPR001001">
    <property type="entry name" value="DNA_polIII_beta"/>
</dbReference>
<comment type="subcellular location">
    <subcellularLocation>
        <location evidence="1">Cytoplasm</location>
    </subcellularLocation>
</comment>